<dbReference type="PROSITE" id="PS51197">
    <property type="entry name" value="HTH_RRF2_2"/>
    <property type="match status" value="1"/>
</dbReference>
<dbReference type="PANTHER" id="PTHR33221">
    <property type="entry name" value="WINGED HELIX-TURN-HELIX TRANSCRIPTIONAL REGULATOR, RRF2 FAMILY"/>
    <property type="match status" value="1"/>
</dbReference>
<dbReference type="InterPro" id="IPR036388">
    <property type="entry name" value="WH-like_DNA-bd_sf"/>
</dbReference>
<evidence type="ECO:0000256" key="1">
    <source>
        <dbReference type="ARBA" id="ARBA00023125"/>
    </source>
</evidence>
<dbReference type="NCBIfam" id="TIGR00738">
    <property type="entry name" value="rrf2_super"/>
    <property type="match status" value="1"/>
</dbReference>
<dbReference type="EMBL" id="JACOQL010000002">
    <property type="protein sequence ID" value="MBC9246054.1"/>
    <property type="molecule type" value="Genomic_DNA"/>
</dbReference>
<evidence type="ECO:0000313" key="3">
    <source>
        <dbReference type="Proteomes" id="UP000608594"/>
    </source>
</evidence>
<dbReference type="GO" id="GO:0003700">
    <property type="term" value="F:DNA-binding transcription factor activity"/>
    <property type="evidence" value="ECO:0007669"/>
    <property type="project" value="TreeGrafter"/>
</dbReference>
<organism evidence="2 3">
    <name type="scientific">Paracoccus amoyensis</name>
    <dbReference type="NCBI Taxonomy" id="2760093"/>
    <lineage>
        <taxon>Bacteria</taxon>
        <taxon>Pseudomonadati</taxon>
        <taxon>Pseudomonadota</taxon>
        <taxon>Alphaproteobacteria</taxon>
        <taxon>Rhodobacterales</taxon>
        <taxon>Paracoccaceae</taxon>
        <taxon>Paracoccus</taxon>
    </lineage>
</organism>
<dbReference type="Proteomes" id="UP000608594">
    <property type="component" value="Unassembled WGS sequence"/>
</dbReference>
<accession>A0A926JC71</accession>
<dbReference type="RefSeq" id="WP_187792508.1">
    <property type="nucleotide sequence ID" value="NZ_JACOQL010000002.1"/>
</dbReference>
<protein>
    <submittedName>
        <fullName evidence="2">Rrf2 family transcriptional regulator</fullName>
    </submittedName>
</protein>
<dbReference type="GO" id="GO:0005829">
    <property type="term" value="C:cytosol"/>
    <property type="evidence" value="ECO:0007669"/>
    <property type="project" value="TreeGrafter"/>
</dbReference>
<name>A0A926JC71_9RHOB</name>
<dbReference type="Gene3D" id="1.10.10.10">
    <property type="entry name" value="Winged helix-like DNA-binding domain superfamily/Winged helix DNA-binding domain"/>
    <property type="match status" value="1"/>
</dbReference>
<keyword evidence="3" id="KW-1185">Reference proteome</keyword>
<sequence>MRLTDSSDLALRILIYAASAKERMFTIDDIVATYGQSRGTVMKVVNLLTRTGFLTGHRGRNGGLSLAKPAETIIVSDIVMHIEPDMGLVECLRPGNTCRITSSCRLVHPLQRARAAFMSTLSEYTLADIALPPKVFEDLAP</sequence>
<gene>
    <name evidence="2" type="ORF">H4P12_04865</name>
</gene>
<evidence type="ECO:0000313" key="2">
    <source>
        <dbReference type="EMBL" id="MBC9246054.1"/>
    </source>
</evidence>
<reference evidence="2" key="1">
    <citation type="submission" date="2020-08" db="EMBL/GenBank/DDBJ databases">
        <title>Paracoccus amoyensis sp. nov., isolated from the surface seawater at coast of Xiamen, Fujian.</title>
        <authorList>
            <person name="Lyu L."/>
        </authorList>
    </citation>
    <scope>NUCLEOTIDE SEQUENCE</scope>
    <source>
        <strain evidence="2">11-3</strain>
    </source>
</reference>
<comment type="caution">
    <text evidence="2">The sequence shown here is derived from an EMBL/GenBank/DDBJ whole genome shotgun (WGS) entry which is preliminary data.</text>
</comment>
<dbReference type="SUPFAM" id="SSF46785">
    <property type="entry name" value="Winged helix' DNA-binding domain"/>
    <property type="match status" value="1"/>
</dbReference>
<dbReference type="InterPro" id="IPR036390">
    <property type="entry name" value="WH_DNA-bd_sf"/>
</dbReference>
<dbReference type="GO" id="GO:0003677">
    <property type="term" value="F:DNA binding"/>
    <property type="evidence" value="ECO:0007669"/>
    <property type="project" value="UniProtKB-KW"/>
</dbReference>
<keyword evidence="1" id="KW-0238">DNA-binding</keyword>
<dbReference type="PANTHER" id="PTHR33221:SF4">
    <property type="entry name" value="HTH-TYPE TRANSCRIPTIONAL REPRESSOR NSRR"/>
    <property type="match status" value="1"/>
</dbReference>
<proteinExistence type="predicted"/>
<dbReference type="InterPro" id="IPR000944">
    <property type="entry name" value="Tscrpt_reg_Rrf2"/>
</dbReference>
<dbReference type="Pfam" id="PF02082">
    <property type="entry name" value="Rrf2"/>
    <property type="match status" value="1"/>
</dbReference>
<dbReference type="AlphaFoldDB" id="A0A926JC71"/>